<dbReference type="PANTHER" id="PTHR11153:SF3">
    <property type="entry name" value="SIDEROFLEXIN-4"/>
    <property type="match status" value="1"/>
</dbReference>
<keyword evidence="11" id="KW-1185">Reference proteome</keyword>
<evidence type="ECO:0000256" key="5">
    <source>
        <dbReference type="ARBA" id="ARBA00022970"/>
    </source>
</evidence>
<keyword evidence="4 9" id="KW-0812">Transmembrane</keyword>
<evidence type="ECO:0000256" key="4">
    <source>
        <dbReference type="ARBA" id="ARBA00022692"/>
    </source>
</evidence>
<evidence type="ECO:0000256" key="9">
    <source>
        <dbReference type="SAM" id="Phobius"/>
    </source>
</evidence>
<proteinExistence type="inferred from homology"/>
<feature type="transmembrane region" description="Helical" evidence="9">
    <location>
        <begin position="279"/>
        <end position="300"/>
    </location>
</feature>
<name>A0A2K6GT21_PROCO</name>
<dbReference type="Proteomes" id="UP000233160">
    <property type="component" value="Unassembled WGS sequence"/>
</dbReference>
<dbReference type="OMA" id="NVRFWIA"/>
<keyword evidence="3" id="KW-0813">Transport</keyword>
<dbReference type="Pfam" id="PF03820">
    <property type="entry name" value="SFXNs"/>
    <property type="match status" value="1"/>
</dbReference>
<evidence type="ECO:0000256" key="8">
    <source>
        <dbReference type="ARBA" id="ARBA00023136"/>
    </source>
</evidence>
<evidence type="ECO:0000256" key="2">
    <source>
        <dbReference type="ARBA" id="ARBA00005974"/>
    </source>
</evidence>
<dbReference type="GO" id="GO:0006865">
    <property type="term" value="P:amino acid transport"/>
    <property type="evidence" value="ECO:0007669"/>
    <property type="project" value="UniProtKB-KW"/>
</dbReference>
<sequence length="333" mass="37359">SREREAQAGRLPGCRGAAAGMEPNVRFWIAEPQSFVRRFLQWTELLDPLNLFISVENIEKARQLLFTNEDASGHALEYQTIREAWKRSLSTVHPDSGRPIPALFRPAAFLPFTMPTVFLSMMPAKGMMSVVLPQVSLYAYTTAFNIINGNESYSRQTPESIVLGAGVIASSTFFGLIPYLIQMKYSLDNPWIKRVLPVALLTHVSAMNVFASRGFEPIRGIEVMDKEGNVIGHSRRAGRKAVQETAISRAVLFGTSALIPEVFASFFKRTQFFLKNPRSLWTAKLSCTVLMMGLMVPVSFSMFPQIGRIQCSNLEEEIRSSTEETELFYNRGV</sequence>
<dbReference type="InterPro" id="IPR004686">
    <property type="entry name" value="Mtc"/>
</dbReference>
<dbReference type="AlphaFoldDB" id="A0A2K6GT21"/>
<dbReference type="STRING" id="379532.ENSPCOP00000029377"/>
<evidence type="ECO:0000313" key="11">
    <source>
        <dbReference type="Proteomes" id="UP000233160"/>
    </source>
</evidence>
<evidence type="ECO:0000313" key="10">
    <source>
        <dbReference type="Ensembl" id="ENSPCOP00000029377.1"/>
    </source>
</evidence>
<keyword evidence="5" id="KW-0029">Amino-acid transport</keyword>
<keyword evidence="6 9" id="KW-1133">Transmembrane helix</keyword>
<dbReference type="Ensembl" id="ENSPCOT00000040315.1">
    <property type="protein sequence ID" value="ENSPCOP00000029377.1"/>
    <property type="gene ID" value="ENSPCOG00000027384.1"/>
</dbReference>
<gene>
    <name evidence="10" type="primary">SFXN4</name>
</gene>
<comment type="subcellular location">
    <subcellularLocation>
        <location evidence="1">Mitochondrion membrane</location>
        <topology evidence="1">Multi-pass membrane protein</topology>
    </subcellularLocation>
</comment>
<reference evidence="10" key="2">
    <citation type="submission" date="2025-09" db="UniProtKB">
        <authorList>
            <consortium name="Ensembl"/>
        </authorList>
    </citation>
    <scope>IDENTIFICATION</scope>
</reference>
<dbReference type="GeneTree" id="ENSGT01030000234641"/>
<reference evidence="10" key="1">
    <citation type="submission" date="2025-08" db="UniProtKB">
        <authorList>
            <consortium name="Ensembl"/>
        </authorList>
    </citation>
    <scope>IDENTIFICATION</scope>
</reference>
<feature type="transmembrane region" description="Helical" evidence="9">
    <location>
        <begin position="130"/>
        <end position="148"/>
    </location>
</feature>
<evidence type="ECO:0000256" key="3">
    <source>
        <dbReference type="ARBA" id="ARBA00022448"/>
    </source>
</evidence>
<feature type="transmembrane region" description="Helical" evidence="9">
    <location>
        <begin position="246"/>
        <end position="267"/>
    </location>
</feature>
<evidence type="ECO:0000256" key="1">
    <source>
        <dbReference type="ARBA" id="ARBA00004225"/>
    </source>
</evidence>
<keyword evidence="8 9" id="KW-0472">Membrane</keyword>
<dbReference type="GO" id="GO:0005654">
    <property type="term" value="C:nucleoplasm"/>
    <property type="evidence" value="ECO:0007669"/>
    <property type="project" value="Ensembl"/>
</dbReference>
<keyword evidence="7" id="KW-0496">Mitochondrion</keyword>
<dbReference type="GO" id="GO:0005743">
    <property type="term" value="C:mitochondrial inner membrane"/>
    <property type="evidence" value="ECO:0007669"/>
    <property type="project" value="TreeGrafter"/>
</dbReference>
<comment type="similarity">
    <text evidence="2">Belongs to the sideroflexin family.</text>
</comment>
<dbReference type="GO" id="GO:1990542">
    <property type="term" value="P:mitochondrial transmembrane transport"/>
    <property type="evidence" value="ECO:0007669"/>
    <property type="project" value="TreeGrafter"/>
</dbReference>
<dbReference type="GO" id="GO:0015075">
    <property type="term" value="F:monoatomic ion transmembrane transporter activity"/>
    <property type="evidence" value="ECO:0007669"/>
    <property type="project" value="InterPro"/>
</dbReference>
<accession>A0A2K6GT21</accession>
<protein>
    <submittedName>
        <fullName evidence="10">Sideroflexin 4</fullName>
    </submittedName>
</protein>
<organism evidence="10 11">
    <name type="scientific">Propithecus coquereli</name>
    <name type="common">Coquerel's sifaka</name>
    <name type="synonym">Propithecus verreauxi coquereli</name>
    <dbReference type="NCBI Taxonomy" id="379532"/>
    <lineage>
        <taxon>Eukaryota</taxon>
        <taxon>Metazoa</taxon>
        <taxon>Chordata</taxon>
        <taxon>Craniata</taxon>
        <taxon>Vertebrata</taxon>
        <taxon>Euteleostomi</taxon>
        <taxon>Mammalia</taxon>
        <taxon>Eutheria</taxon>
        <taxon>Euarchontoglires</taxon>
        <taxon>Primates</taxon>
        <taxon>Strepsirrhini</taxon>
        <taxon>Lemuriformes</taxon>
        <taxon>Indriidae</taxon>
        <taxon>Propithecus</taxon>
    </lineage>
</organism>
<feature type="transmembrane region" description="Helical" evidence="9">
    <location>
        <begin position="160"/>
        <end position="181"/>
    </location>
</feature>
<dbReference type="PANTHER" id="PTHR11153">
    <property type="entry name" value="SIDEROFLEXIN"/>
    <property type="match status" value="1"/>
</dbReference>
<evidence type="ECO:0000256" key="7">
    <source>
        <dbReference type="ARBA" id="ARBA00023128"/>
    </source>
</evidence>
<evidence type="ECO:0000256" key="6">
    <source>
        <dbReference type="ARBA" id="ARBA00022989"/>
    </source>
</evidence>